<dbReference type="GO" id="GO:0009279">
    <property type="term" value="C:cell outer membrane"/>
    <property type="evidence" value="ECO:0007669"/>
    <property type="project" value="UniProtKB-SubCell"/>
</dbReference>
<name>A0A5J4RH21_9ZZZZ</name>
<comment type="subcellular location">
    <subcellularLocation>
        <location evidence="1">Cell outer membrane</location>
    </subcellularLocation>
</comment>
<evidence type="ECO:0000259" key="5">
    <source>
        <dbReference type="Pfam" id="PF07980"/>
    </source>
</evidence>
<accession>A0A5J4RH21</accession>
<evidence type="ECO:0000256" key="3">
    <source>
        <dbReference type="ARBA" id="ARBA00023136"/>
    </source>
</evidence>
<keyword evidence="2" id="KW-0732">Signal</keyword>
<protein>
    <submittedName>
        <fullName evidence="7">RagB/SusD family nutrient uptake outer membrane protein</fullName>
    </submittedName>
</protein>
<keyword evidence="4" id="KW-0998">Cell outer membrane</keyword>
<gene>
    <name evidence="7" type="ORF">EZS27_019291</name>
    <name evidence="8" type="ORF">EZS27_019294</name>
</gene>
<reference evidence="7" key="1">
    <citation type="submission" date="2019-03" db="EMBL/GenBank/DDBJ databases">
        <title>Single cell metagenomics reveals metabolic interactions within the superorganism composed of flagellate Streblomastix strix and complex community of Bacteroidetes bacteria on its surface.</title>
        <authorList>
            <person name="Treitli S.C."/>
            <person name="Kolisko M."/>
            <person name="Husnik F."/>
            <person name="Keeling P."/>
            <person name="Hampl V."/>
        </authorList>
    </citation>
    <scope>NUCLEOTIDE SEQUENCE</scope>
    <source>
        <strain evidence="7">STM</strain>
    </source>
</reference>
<evidence type="ECO:0000256" key="2">
    <source>
        <dbReference type="ARBA" id="ARBA00022729"/>
    </source>
</evidence>
<dbReference type="SUPFAM" id="SSF48452">
    <property type="entry name" value="TPR-like"/>
    <property type="match status" value="1"/>
</dbReference>
<dbReference type="InterPro" id="IPR033985">
    <property type="entry name" value="SusD-like_N"/>
</dbReference>
<feature type="domain" description="SusD-like N-terminal" evidence="6">
    <location>
        <begin position="26"/>
        <end position="231"/>
    </location>
</feature>
<dbReference type="Pfam" id="PF07980">
    <property type="entry name" value="SusD_RagB"/>
    <property type="match status" value="1"/>
</dbReference>
<feature type="domain" description="RagB/SusD" evidence="5">
    <location>
        <begin position="345"/>
        <end position="678"/>
    </location>
</feature>
<evidence type="ECO:0000259" key="6">
    <source>
        <dbReference type="Pfam" id="PF14322"/>
    </source>
</evidence>
<dbReference type="InterPro" id="IPR012944">
    <property type="entry name" value="SusD_RagB_dom"/>
</dbReference>
<sequence length="688" mass="77952">MKTKNNIIVKSLLALALISSFASCDDFLDKEPMSQITPEAYFTDASQLENYVNRMYADILPSHSTWSYGIFGEDNNTDNQTGVSVHDRYTADRWKVAMSENDNWKFEQIYRCNFFFAQVSPKFGEDLNASANIITGDLANVKHYIGEVYFLRAYEYFKRYQMFGDFPIVSEPLADSMEALREALKRSPRNEVARFILSDLDKAVILLSAKDFATTRINKDVALLLKSRVALFEGTWLKYHQGTAFVPNGEGWPGKTKEYNANYQFPSGSIDNEIDFFLTEAMNASKLVADAYKGSLTENTGVLQQGASDPVNPYYEMFASEDLSGVKEVLLWRQYAKGLQTHNVNSAAGRGNYRIGVTRGFVNNFLMKDGTPVYTHGTYADGDGTYYMGDNTIAAVRTNRDSRLSVFLKEPKQNNVLYELDNNEGTEVVFIEPFPSITLGDGERGYATGYALRKGGSFNRKHYANGGGFTAAVCFRAAEALLNYMEASYEKTGSLLDASAREYWGFIRNRSKVDPNFDNTIAKTDINKEAENDWGAYSAGELVDETLYNIRRERRCEFLAEGLRYMDLCRWRSMDQLTSNPYHIEGFHLWDTEMESWYQDDDGTTMLIADGTNNANVSSQSRSMYLRPYERYSGQNGYNGMTWKKAHYLQPIMVKQFQVSATEGADVAASPLYQNPYWEIVADKSATE</sequence>
<dbReference type="PROSITE" id="PS51257">
    <property type="entry name" value="PROKAR_LIPOPROTEIN"/>
    <property type="match status" value="1"/>
</dbReference>
<dbReference type="Gene3D" id="1.25.40.390">
    <property type="match status" value="1"/>
</dbReference>
<evidence type="ECO:0000256" key="4">
    <source>
        <dbReference type="ARBA" id="ARBA00023237"/>
    </source>
</evidence>
<dbReference type="EMBL" id="SNRY01001275">
    <property type="protein sequence ID" value="KAA6332174.1"/>
    <property type="molecule type" value="Genomic_DNA"/>
</dbReference>
<dbReference type="AlphaFoldDB" id="A0A5J4RH21"/>
<dbReference type="EMBL" id="SNRY01001275">
    <property type="protein sequence ID" value="KAA6332171.1"/>
    <property type="molecule type" value="Genomic_DNA"/>
</dbReference>
<evidence type="ECO:0000256" key="1">
    <source>
        <dbReference type="ARBA" id="ARBA00004442"/>
    </source>
</evidence>
<dbReference type="Pfam" id="PF14322">
    <property type="entry name" value="SusD-like_3"/>
    <property type="match status" value="1"/>
</dbReference>
<keyword evidence="3" id="KW-0472">Membrane</keyword>
<dbReference type="InterPro" id="IPR011990">
    <property type="entry name" value="TPR-like_helical_dom_sf"/>
</dbReference>
<evidence type="ECO:0000313" key="8">
    <source>
        <dbReference type="EMBL" id="KAA6332174.1"/>
    </source>
</evidence>
<comment type="caution">
    <text evidence="7">The sequence shown here is derived from an EMBL/GenBank/DDBJ whole genome shotgun (WGS) entry which is preliminary data.</text>
</comment>
<organism evidence="7">
    <name type="scientific">termite gut metagenome</name>
    <dbReference type="NCBI Taxonomy" id="433724"/>
    <lineage>
        <taxon>unclassified sequences</taxon>
        <taxon>metagenomes</taxon>
        <taxon>organismal metagenomes</taxon>
    </lineage>
</organism>
<proteinExistence type="predicted"/>
<evidence type="ECO:0000313" key="7">
    <source>
        <dbReference type="EMBL" id="KAA6332171.1"/>
    </source>
</evidence>